<keyword evidence="3 9" id="KW-0813">Transport</keyword>
<dbReference type="ExpressionAtlas" id="C0Z2N8">
    <property type="expression patterns" value="baseline and differential"/>
</dbReference>
<dbReference type="InterPro" id="IPR023395">
    <property type="entry name" value="MCP_dom_sf"/>
</dbReference>
<feature type="repeat" description="Solcar" evidence="8">
    <location>
        <begin position="220"/>
        <end position="281"/>
    </location>
</feature>
<protein>
    <submittedName>
        <fullName evidence="10">AT4G24570 protein</fullName>
    </submittedName>
</protein>
<sequence length="285" mass="30216">MGVKSFVEGGIASVIAGCSTHPLDLIKVRLQLHGEAPSTTTVTLLRPALAFPNSSPAAFLETTSSVPKVGPISLGINIVKSEGAAALFSGVSATLLRQTLYSTTRMGLYEVLKNKWTDPESGKLNLSRKIGAGLVAGGIGAAVGNPADVAMVRMQADGRLPLAQRRNYAGVGDAIRSMVKGEGVTSLWRGSALTINRAMIVTAAQLASYDQFKEGILENDVIKTRVMNMKVGAYDGAWDCAVKTVKAEGAMALYKGFVPTVCRQGPFTVVLFVTLEQVRKLLRDF</sequence>
<keyword evidence="7 8" id="KW-0472">Membrane</keyword>
<organism evidence="10">
    <name type="scientific">Arabidopsis thaliana</name>
    <name type="common">Mouse-ear cress</name>
    <dbReference type="NCBI Taxonomy" id="3702"/>
    <lineage>
        <taxon>Eukaryota</taxon>
        <taxon>Viridiplantae</taxon>
        <taxon>Streptophyta</taxon>
        <taxon>Embryophyta</taxon>
        <taxon>Tracheophyta</taxon>
        <taxon>Spermatophyta</taxon>
        <taxon>Magnoliopsida</taxon>
        <taxon>eudicotyledons</taxon>
        <taxon>Gunneridae</taxon>
        <taxon>Pentapetalae</taxon>
        <taxon>rosids</taxon>
        <taxon>malvids</taxon>
        <taxon>Brassicales</taxon>
        <taxon>Brassicaceae</taxon>
        <taxon>Camelineae</taxon>
        <taxon>Arabidopsis</taxon>
    </lineage>
</organism>
<evidence type="ECO:0000256" key="9">
    <source>
        <dbReference type="RuleBase" id="RU000488"/>
    </source>
</evidence>
<proteinExistence type="evidence at transcript level"/>
<feature type="repeat" description="Solcar" evidence="8">
    <location>
        <begin position="4"/>
        <end position="115"/>
    </location>
</feature>
<evidence type="ECO:0000256" key="7">
    <source>
        <dbReference type="ARBA" id="ARBA00023136"/>
    </source>
</evidence>
<comment type="similarity">
    <text evidence="2 9">Belongs to the mitochondrial carrier (TC 2.A.29) family.</text>
</comment>
<dbReference type="PANTHER" id="PTHR45618">
    <property type="entry name" value="MITOCHONDRIAL DICARBOXYLATE CARRIER-RELATED"/>
    <property type="match status" value="1"/>
</dbReference>
<evidence type="ECO:0000256" key="1">
    <source>
        <dbReference type="ARBA" id="ARBA00004141"/>
    </source>
</evidence>
<comment type="subcellular location">
    <subcellularLocation>
        <location evidence="1">Membrane</location>
        <topology evidence="1">Multi-pass membrane protein</topology>
    </subcellularLocation>
</comment>
<gene>
    <name evidence="10" type="ordered locus">At4g24570</name>
</gene>
<evidence type="ECO:0000256" key="5">
    <source>
        <dbReference type="ARBA" id="ARBA00022737"/>
    </source>
</evidence>
<dbReference type="InterPro" id="IPR018108">
    <property type="entry name" value="MCP_transmembrane"/>
</dbReference>
<keyword evidence="4 8" id="KW-0812">Transmembrane</keyword>
<accession>C0Z2N8</accession>
<keyword evidence="5" id="KW-0677">Repeat</keyword>
<reference evidence="10" key="1">
    <citation type="journal article" date="2009" name="DNA Res.">
        <title>Analysis of multiple occurrences of alternative splicing events in Arabidopsis thaliana using novel sequenced full-length cDNAs.</title>
        <authorList>
            <person name="Iida K."/>
            <person name="Fukami-Kobayashi K."/>
            <person name="Toyoda A."/>
            <person name="Sakaki Y."/>
            <person name="Kobayashi M."/>
            <person name="Seki M."/>
            <person name="Shinozaki K."/>
        </authorList>
    </citation>
    <scope>NUCLEOTIDE SEQUENCE</scope>
</reference>
<evidence type="ECO:0000256" key="2">
    <source>
        <dbReference type="ARBA" id="ARBA00006375"/>
    </source>
</evidence>
<evidence type="ECO:0000313" key="10">
    <source>
        <dbReference type="EMBL" id="BAH56967.1"/>
    </source>
</evidence>
<dbReference type="Gene3D" id="1.50.40.10">
    <property type="entry name" value="Mitochondrial carrier domain"/>
    <property type="match status" value="1"/>
</dbReference>
<evidence type="ECO:0000256" key="4">
    <source>
        <dbReference type="ARBA" id="ARBA00022692"/>
    </source>
</evidence>
<evidence type="ECO:0000256" key="8">
    <source>
        <dbReference type="PROSITE-ProRule" id="PRU00282"/>
    </source>
</evidence>
<evidence type="ECO:0000256" key="3">
    <source>
        <dbReference type="ARBA" id="ARBA00022448"/>
    </source>
</evidence>
<dbReference type="Pfam" id="PF00153">
    <property type="entry name" value="Mito_carr"/>
    <property type="match status" value="3"/>
</dbReference>
<name>C0Z2N8_ARATH</name>
<dbReference type="SUPFAM" id="SSF103506">
    <property type="entry name" value="Mitochondrial carrier"/>
    <property type="match status" value="1"/>
</dbReference>
<dbReference type="AlphaFoldDB" id="C0Z2N8"/>
<dbReference type="EMBL" id="AK318852">
    <property type="protein sequence ID" value="BAH56967.1"/>
    <property type="molecule type" value="mRNA"/>
</dbReference>
<evidence type="ECO:0000256" key="6">
    <source>
        <dbReference type="ARBA" id="ARBA00022989"/>
    </source>
</evidence>
<feature type="repeat" description="Solcar" evidence="8">
    <location>
        <begin position="124"/>
        <end position="215"/>
    </location>
</feature>
<dbReference type="PROSITE" id="PS50920">
    <property type="entry name" value="SOLCAR"/>
    <property type="match status" value="3"/>
</dbReference>
<keyword evidence="6" id="KW-1133">Transmembrane helix</keyword>
<dbReference type="InterPro" id="IPR050391">
    <property type="entry name" value="Mito_Metabolite_Transporter"/>
</dbReference>
<dbReference type="GO" id="GO:0016020">
    <property type="term" value="C:membrane"/>
    <property type="evidence" value="ECO:0007669"/>
    <property type="project" value="UniProtKB-SubCell"/>
</dbReference>